<evidence type="ECO:0000313" key="1">
    <source>
        <dbReference type="EMBL" id="VDO73160.1"/>
    </source>
</evidence>
<keyword evidence="2" id="KW-1185">Reference proteome</keyword>
<protein>
    <submittedName>
        <fullName evidence="1 3">Uncharacterized protein</fullName>
    </submittedName>
</protein>
<evidence type="ECO:0000313" key="2">
    <source>
        <dbReference type="Proteomes" id="UP000268014"/>
    </source>
</evidence>
<name>A0A0N4X346_HAEPC</name>
<proteinExistence type="predicted"/>
<dbReference type="EMBL" id="UZAF01020813">
    <property type="protein sequence ID" value="VDO73160.1"/>
    <property type="molecule type" value="Genomic_DNA"/>
</dbReference>
<dbReference type="Proteomes" id="UP000268014">
    <property type="component" value="Unassembled WGS sequence"/>
</dbReference>
<organism evidence="3">
    <name type="scientific">Haemonchus placei</name>
    <name type="common">Barber's pole worm</name>
    <dbReference type="NCBI Taxonomy" id="6290"/>
    <lineage>
        <taxon>Eukaryota</taxon>
        <taxon>Metazoa</taxon>
        <taxon>Ecdysozoa</taxon>
        <taxon>Nematoda</taxon>
        <taxon>Chromadorea</taxon>
        <taxon>Rhabditida</taxon>
        <taxon>Rhabditina</taxon>
        <taxon>Rhabditomorpha</taxon>
        <taxon>Strongyloidea</taxon>
        <taxon>Trichostrongylidae</taxon>
        <taxon>Haemonchus</taxon>
    </lineage>
</organism>
<dbReference type="AlphaFoldDB" id="A0A0N4X346"/>
<reference evidence="1 2" key="2">
    <citation type="submission" date="2018-11" db="EMBL/GenBank/DDBJ databases">
        <authorList>
            <consortium name="Pathogen Informatics"/>
        </authorList>
    </citation>
    <scope>NUCLEOTIDE SEQUENCE [LARGE SCALE GENOMIC DNA]</scope>
    <source>
        <strain evidence="1 2">MHpl1</strain>
    </source>
</reference>
<accession>A0A0N4X346</accession>
<gene>
    <name evidence="1" type="ORF">HPLM_LOCUS18780</name>
</gene>
<evidence type="ECO:0000313" key="3">
    <source>
        <dbReference type="WBParaSite" id="HPLM_0001878801-mRNA-1"/>
    </source>
</evidence>
<dbReference type="WBParaSite" id="HPLM_0001878801-mRNA-1">
    <property type="protein sequence ID" value="HPLM_0001878801-mRNA-1"/>
    <property type="gene ID" value="HPLM_0001878801"/>
</dbReference>
<sequence>MSTSLETDDNICRRFFHFFESNIGNRTPFVKGPMKCCPKNCEGLWDPSAFEDEAPPDVRAGMNRLQIVKRVYQAIIGVQIEPSLWELPEHSFPTAGAFSVQEHLRQRHFVKNRRAEHAQSMS</sequence>
<reference evidence="3" key="1">
    <citation type="submission" date="2017-02" db="UniProtKB">
        <authorList>
            <consortium name="WormBaseParasite"/>
        </authorList>
    </citation>
    <scope>IDENTIFICATION</scope>
</reference>